<dbReference type="Proteomes" id="UP001064048">
    <property type="component" value="Chromosome 11"/>
</dbReference>
<dbReference type="EMBL" id="CM046111">
    <property type="protein sequence ID" value="KAI8424866.1"/>
    <property type="molecule type" value="Genomic_DNA"/>
</dbReference>
<organism evidence="1 2">
    <name type="scientific">Choristoneura fumiferana</name>
    <name type="common">Spruce budworm moth</name>
    <name type="synonym">Archips fumiferana</name>
    <dbReference type="NCBI Taxonomy" id="7141"/>
    <lineage>
        <taxon>Eukaryota</taxon>
        <taxon>Metazoa</taxon>
        <taxon>Ecdysozoa</taxon>
        <taxon>Arthropoda</taxon>
        <taxon>Hexapoda</taxon>
        <taxon>Insecta</taxon>
        <taxon>Pterygota</taxon>
        <taxon>Neoptera</taxon>
        <taxon>Endopterygota</taxon>
        <taxon>Lepidoptera</taxon>
        <taxon>Glossata</taxon>
        <taxon>Ditrysia</taxon>
        <taxon>Tortricoidea</taxon>
        <taxon>Tortricidae</taxon>
        <taxon>Tortricinae</taxon>
        <taxon>Choristoneura</taxon>
    </lineage>
</organism>
<accession>A0ACC0JL24</accession>
<sequence>MLCRVLFVAAVVSCTFSIENERAPRSVRIKDVLCVLLLSGVQKDELDASTLRKLQRHNVNIDAIGNRKLRSQCLTENNSATTLSTLPVKVNDETKKSSTKPIAYELDTQVRDSPAQWNKLFAYLNQQKDQNASHLKETTMQSIIIQNDSKIDTLPSPIQNHFIEDIISRVDKVPENKVNKNKNEKAQYSTSNDYIINERSNDAEYIRKIVAEILSQTQTKPVETSTVLPVRTFNANKLIEDIDKVLEENKKNEQTNYSLMTKTEKLENTSNHNKGNKEERKIIEDFLNQLHNPISNIRNSLISNIQTELKQGKVTLYNARDKLSDMLNIVKNEPNNWLYAIDSQSIKPIDSEPFADQNVEDLIELSEHNKAMLCKSNNKIHLIQKEIYRYICPYDQSSKQTGAMPEEQNNLQLSQQIERNTIGSSKSVNKNDHYSIDNKTIWPYFYENQNNGKDQKLEMGHNSLDINLPSNGYESMKPDDSNKHYVYRSNLPYLLERKRNTEQEKIYRDNPKLLYNEPNDREQVAIVKMEANKNKINNFEKHLYPLKFAEHWNGGSDYKAEWAFNTQSAKELEPKLEKEQENPSFIRPLAGEKLPNRSYPSVNGEFKNTWPYFFDDIRITPNPDMVDKIALYQIPPGRHTLLNNQEHILLQKEGSINNRLDRRETESELLSRNRSDPKFFNWYETKGHDMKDNKSTGTLDLNAKEQQKSITPDEVTNAENNIRPNNYERINWPYLIERQKARVGHIATEDTKKEPLYTNDSKITKHLNYEYALPQKDELHNKLLMNTETRSDLHQQYIVTEKSENDINEKVKSLPLDVLKEIANTVKEIVLKDLKTEKPITSTATATITTTTATPIMTTAMTPTTITSTTITSTTTTIPISITVITKTEPKTTTGTTPSTTVKEDSMKIQEASQVLKKFMELFEKFNLMKNDNQNPNITLKQDNITQTQRAEVIAMVPKMIHNPYAPYRIATMPTIEHNPYASYKFYAPLLPPMSSYGIKSPYLQTKAMVLDPYLQKIIQVPTTIHNNAIDNIHTVSRSAHALTFQTNSNEIKPLKVPVSKGIIVDNIVLSPKPPRDRGRHLREYSEETYRYRKPNRYTQRNEYNIRSNRSRDFDFKFDKRPKSRSTKKEYSYSDRFYKPRTNYENVRFHEKLEKDNWPRSSEGKCGSKEGCNDRVVPRQQRPLINIASTYDDTHFRNFLKTQQKVNDMLERILATKTKQNRHSGEVI</sequence>
<name>A0ACC0JL24_CHOFU</name>
<evidence type="ECO:0000313" key="2">
    <source>
        <dbReference type="Proteomes" id="UP001064048"/>
    </source>
</evidence>
<proteinExistence type="predicted"/>
<evidence type="ECO:0000313" key="1">
    <source>
        <dbReference type="EMBL" id="KAI8424866.1"/>
    </source>
</evidence>
<keyword evidence="2" id="KW-1185">Reference proteome</keyword>
<gene>
    <name evidence="1" type="ORF">MSG28_006787</name>
</gene>
<protein>
    <submittedName>
        <fullName evidence="1">Uncharacterized protein</fullName>
    </submittedName>
</protein>
<comment type="caution">
    <text evidence="1">The sequence shown here is derived from an EMBL/GenBank/DDBJ whole genome shotgun (WGS) entry which is preliminary data.</text>
</comment>
<reference evidence="1 2" key="1">
    <citation type="journal article" date="2022" name="Genome Biol. Evol.">
        <title>The Spruce Budworm Genome: Reconstructing the Evolutionary History of Antifreeze Proteins.</title>
        <authorList>
            <person name="Beliveau C."/>
            <person name="Gagne P."/>
            <person name="Picq S."/>
            <person name="Vernygora O."/>
            <person name="Keeling C.I."/>
            <person name="Pinkney K."/>
            <person name="Doucet D."/>
            <person name="Wen F."/>
            <person name="Johnston J.S."/>
            <person name="Maaroufi H."/>
            <person name="Boyle B."/>
            <person name="Laroche J."/>
            <person name="Dewar K."/>
            <person name="Juretic N."/>
            <person name="Blackburn G."/>
            <person name="Nisole A."/>
            <person name="Brunet B."/>
            <person name="Brandao M."/>
            <person name="Lumley L."/>
            <person name="Duan J."/>
            <person name="Quan G."/>
            <person name="Lucarotti C.J."/>
            <person name="Roe A.D."/>
            <person name="Sperling F.A.H."/>
            <person name="Levesque R.C."/>
            <person name="Cusson M."/>
        </authorList>
    </citation>
    <scope>NUCLEOTIDE SEQUENCE [LARGE SCALE GENOMIC DNA]</scope>
    <source>
        <strain evidence="1">Glfc:IPQL:Cfum</strain>
    </source>
</reference>